<feature type="transmembrane region" description="Helical" evidence="1">
    <location>
        <begin position="6"/>
        <end position="21"/>
    </location>
</feature>
<feature type="transmembrane region" description="Helical" evidence="1">
    <location>
        <begin position="66"/>
        <end position="85"/>
    </location>
</feature>
<dbReference type="RefSeq" id="WP_206046580.1">
    <property type="nucleotide sequence ID" value="NZ_JAQXTV010000216.1"/>
</dbReference>
<dbReference type="Pfam" id="PF06686">
    <property type="entry name" value="SpoIIIAC"/>
    <property type="match status" value="2"/>
</dbReference>
<sequence length="127" mass="14049">MVIFKIVAIAMMTLFIYLLFKDRKSEVSSLISVAYTLVIIGIIIFQFNDIITFIREISKEARVDTLYLGIVLKILAIAFLCSLTNDICKDAGAANIGSRVEFAGKILILGLSIPILRALLEAIIKIL</sequence>
<dbReference type="InterPro" id="IPR025664">
    <property type="entry name" value="Spore_III_AC/AD"/>
</dbReference>
<name>A0A7X2MVW9_9CLOT</name>
<feature type="transmembrane region" description="Helical" evidence="1">
    <location>
        <begin position="106"/>
        <end position="124"/>
    </location>
</feature>
<dbReference type="EMBL" id="VULX01000001">
    <property type="protein sequence ID" value="MSR90037.1"/>
    <property type="molecule type" value="Genomic_DNA"/>
</dbReference>
<protein>
    <submittedName>
        <fullName evidence="2">Stage III sporulation protein AD</fullName>
    </submittedName>
</protein>
<accession>A0A7X2MVW9</accession>
<comment type="caution">
    <text evidence="2">The sequence shown here is derived from an EMBL/GenBank/DDBJ whole genome shotgun (WGS) entry which is preliminary data.</text>
</comment>
<keyword evidence="1" id="KW-0812">Transmembrane</keyword>
<evidence type="ECO:0000256" key="1">
    <source>
        <dbReference type="SAM" id="Phobius"/>
    </source>
</evidence>
<keyword evidence="1" id="KW-1133">Transmembrane helix</keyword>
<organism evidence="2 3">
    <name type="scientific">Inconstantimicrobium porci</name>
    <dbReference type="NCBI Taxonomy" id="2652291"/>
    <lineage>
        <taxon>Bacteria</taxon>
        <taxon>Bacillati</taxon>
        <taxon>Bacillota</taxon>
        <taxon>Clostridia</taxon>
        <taxon>Eubacteriales</taxon>
        <taxon>Clostridiaceae</taxon>
        <taxon>Inconstantimicrobium</taxon>
    </lineage>
</organism>
<dbReference type="NCBIfam" id="TIGR02849">
    <property type="entry name" value="spore_III_AD"/>
    <property type="match status" value="1"/>
</dbReference>
<feature type="transmembrane region" description="Helical" evidence="1">
    <location>
        <begin position="33"/>
        <end position="54"/>
    </location>
</feature>
<proteinExistence type="predicted"/>
<dbReference type="InterPro" id="IPR014211">
    <property type="entry name" value="Spore_III_AD"/>
</dbReference>
<dbReference type="AlphaFoldDB" id="A0A7X2MVW9"/>
<gene>
    <name evidence="2" type="primary">spoIIIAD</name>
    <name evidence="2" type="ORF">FYJ33_01070</name>
</gene>
<dbReference type="Proteomes" id="UP000460287">
    <property type="component" value="Unassembled WGS sequence"/>
</dbReference>
<evidence type="ECO:0000313" key="3">
    <source>
        <dbReference type="Proteomes" id="UP000460287"/>
    </source>
</evidence>
<keyword evidence="1" id="KW-0472">Membrane</keyword>
<reference evidence="2 3" key="1">
    <citation type="submission" date="2019-08" db="EMBL/GenBank/DDBJ databases">
        <title>In-depth cultivation of the pig gut microbiome towards novel bacterial diversity and tailored functional studies.</title>
        <authorList>
            <person name="Wylensek D."/>
            <person name="Hitch T.C.A."/>
            <person name="Clavel T."/>
        </authorList>
    </citation>
    <scope>NUCLEOTIDE SEQUENCE [LARGE SCALE GENOMIC DNA]</scope>
    <source>
        <strain evidence="2 3">WCA-383-APC-5B</strain>
    </source>
</reference>
<evidence type="ECO:0000313" key="2">
    <source>
        <dbReference type="EMBL" id="MSR90037.1"/>
    </source>
</evidence>
<keyword evidence="3" id="KW-1185">Reference proteome</keyword>